<dbReference type="Gene3D" id="1.10.150.240">
    <property type="entry name" value="Putative phosphatase, domain 2"/>
    <property type="match status" value="1"/>
</dbReference>
<dbReference type="Proteomes" id="UP000054302">
    <property type="component" value="Unassembled WGS sequence"/>
</dbReference>
<dbReference type="Pfam" id="PF13419">
    <property type="entry name" value="HAD_2"/>
    <property type="match status" value="1"/>
</dbReference>
<dbReference type="InterPro" id="IPR006439">
    <property type="entry name" value="HAD-SF_hydro_IA"/>
</dbReference>
<organism evidence="1 2">
    <name type="scientific">Exophiala mesophila</name>
    <name type="common">Black yeast-like fungus</name>
    <dbReference type="NCBI Taxonomy" id="212818"/>
    <lineage>
        <taxon>Eukaryota</taxon>
        <taxon>Fungi</taxon>
        <taxon>Dikarya</taxon>
        <taxon>Ascomycota</taxon>
        <taxon>Pezizomycotina</taxon>
        <taxon>Eurotiomycetes</taxon>
        <taxon>Chaetothyriomycetidae</taxon>
        <taxon>Chaetothyriales</taxon>
        <taxon>Herpotrichiellaceae</taxon>
        <taxon>Exophiala</taxon>
    </lineage>
</organism>
<evidence type="ECO:0000313" key="1">
    <source>
        <dbReference type="EMBL" id="KIV97655.1"/>
    </source>
</evidence>
<dbReference type="InterPro" id="IPR041492">
    <property type="entry name" value="HAD_2"/>
</dbReference>
<dbReference type="GO" id="GO:0050308">
    <property type="term" value="F:sugar-phosphatase activity"/>
    <property type="evidence" value="ECO:0007669"/>
    <property type="project" value="TreeGrafter"/>
</dbReference>
<dbReference type="OrthoDB" id="40579at2759"/>
<dbReference type="InterPro" id="IPR023214">
    <property type="entry name" value="HAD_sf"/>
</dbReference>
<dbReference type="SUPFAM" id="SSF56784">
    <property type="entry name" value="HAD-like"/>
    <property type="match status" value="1"/>
</dbReference>
<dbReference type="EMBL" id="KN847520">
    <property type="protein sequence ID" value="KIV97655.1"/>
    <property type="molecule type" value="Genomic_DNA"/>
</dbReference>
<sequence length="240" mass="25857">MGSIEAPSFSAPPQVVTADGLLFDFDGTIIDSTEAVVKYWHKQAALMGVDPDVILATSHGRRSIDTFQIYDPSKANWEYISHQEGLIPKDFGRDAVEIPGARKLLASLEEARLPWAVCTSATSALLGGWIEVLKLAHPQTVVVAEDVEKGKPHPDPYLLGCKRLGLPESSHMIVFEDAPSGVRAGKAAGYKVVGLVTTHSVEQIEAAGADWIVRDLTSVALSKFEDGVIQIEVTDALVRS</sequence>
<dbReference type="GeneID" id="27319219"/>
<reference evidence="1 2" key="1">
    <citation type="submission" date="2015-01" db="EMBL/GenBank/DDBJ databases">
        <title>The Genome Sequence of Exophiala mesophila CBS40295.</title>
        <authorList>
            <consortium name="The Broad Institute Genomics Platform"/>
            <person name="Cuomo C."/>
            <person name="de Hoog S."/>
            <person name="Gorbushina A."/>
            <person name="Stielow B."/>
            <person name="Teixiera M."/>
            <person name="Abouelleil A."/>
            <person name="Chapman S.B."/>
            <person name="Priest M."/>
            <person name="Young S.K."/>
            <person name="Wortman J."/>
            <person name="Nusbaum C."/>
            <person name="Birren B."/>
        </authorList>
    </citation>
    <scope>NUCLEOTIDE SEQUENCE [LARGE SCALE GENOMIC DNA]</scope>
    <source>
        <strain evidence="1 2">CBS 40295</strain>
    </source>
</reference>
<dbReference type="AlphaFoldDB" id="A0A0D1X736"/>
<dbReference type="CDD" id="cd07527">
    <property type="entry name" value="HAD_ScGPP-like"/>
    <property type="match status" value="1"/>
</dbReference>
<dbReference type="OMA" id="QVHTFDG"/>
<dbReference type="InterPro" id="IPR036412">
    <property type="entry name" value="HAD-like_sf"/>
</dbReference>
<dbReference type="SFLD" id="SFLDS00003">
    <property type="entry name" value="Haloacid_Dehalogenase"/>
    <property type="match status" value="1"/>
</dbReference>
<gene>
    <name evidence="1" type="ORF">PV10_01374</name>
</gene>
<protein>
    <submittedName>
        <fullName evidence="1">Uncharacterized protein</fullName>
    </submittedName>
</protein>
<dbReference type="STRING" id="212818.A0A0D1X736"/>
<dbReference type="PANTHER" id="PTHR43481:SF4">
    <property type="entry name" value="GLYCEROL-1-PHOSPHATE PHOSPHOHYDROLASE 1-RELATED"/>
    <property type="match status" value="1"/>
</dbReference>
<dbReference type="InterPro" id="IPR023198">
    <property type="entry name" value="PGP-like_dom2"/>
</dbReference>
<dbReference type="SFLD" id="SFLDG01129">
    <property type="entry name" value="C1.5:_HAD__Beta-PGM__Phosphata"/>
    <property type="match status" value="1"/>
</dbReference>
<dbReference type="SFLD" id="SFLDG01135">
    <property type="entry name" value="C1.5.6:_HAD__Beta-PGM__Phospha"/>
    <property type="match status" value="1"/>
</dbReference>
<dbReference type="VEuPathDB" id="FungiDB:PV10_01374"/>
<proteinExistence type="predicted"/>
<evidence type="ECO:0000313" key="2">
    <source>
        <dbReference type="Proteomes" id="UP000054302"/>
    </source>
</evidence>
<dbReference type="Gene3D" id="3.40.50.1000">
    <property type="entry name" value="HAD superfamily/HAD-like"/>
    <property type="match status" value="1"/>
</dbReference>
<dbReference type="NCBIfam" id="TIGR01509">
    <property type="entry name" value="HAD-SF-IA-v3"/>
    <property type="match status" value="1"/>
</dbReference>
<name>A0A0D1X736_EXOME</name>
<accession>A0A0D1X736</accession>
<keyword evidence="2" id="KW-1185">Reference proteome</keyword>
<dbReference type="HOGENOM" id="CLU_045011_13_4_1"/>
<dbReference type="PANTHER" id="PTHR43481">
    <property type="entry name" value="FRUCTOSE-1-PHOSPHATE PHOSPHATASE"/>
    <property type="match status" value="1"/>
</dbReference>
<dbReference type="InterPro" id="IPR051806">
    <property type="entry name" value="HAD-like_SPP"/>
</dbReference>
<dbReference type="RefSeq" id="XP_016229229.1">
    <property type="nucleotide sequence ID" value="XM_016365580.1"/>
</dbReference>